<protein>
    <recommendedName>
        <fullName evidence="2">DH domain-containing protein</fullName>
    </recommendedName>
</protein>
<gene>
    <name evidence="3" type="ORF">I9W82_002945</name>
</gene>
<dbReference type="EMBL" id="JAEOAQ010000003">
    <property type="protein sequence ID" value="KAG5419178.1"/>
    <property type="molecule type" value="Genomic_DNA"/>
</dbReference>
<dbReference type="PANTHER" id="PTHR12673:SF159">
    <property type="entry name" value="LD03170P"/>
    <property type="match status" value="1"/>
</dbReference>
<dbReference type="PANTHER" id="PTHR12673">
    <property type="entry name" value="FACIOGENITAL DYSPLASIA PROTEIN"/>
    <property type="match status" value="1"/>
</dbReference>
<dbReference type="InterPro" id="IPR000219">
    <property type="entry name" value="DH_dom"/>
</dbReference>
<dbReference type="Pfam" id="PF00621">
    <property type="entry name" value="RhoGEF"/>
    <property type="match status" value="1"/>
</dbReference>
<sequence length="550" mass="63735">MTVQEMPNSRTLPLYLTKEHKDYLDREWSYNPNNSKTVRLPPTTKLNPLSYRNENRSPLPVYNPLSSSTAENSTPEANIKFSPEIDESKDDLSKRVNEIIETEASYTSHCSNLAIQYFDNLSSFKPEFPAAVQITKECIYALIEIHNNLLQEMKSIRSQNQSIIEQCNKIAKAIAKSGISVFWYSMYCTNYDQLVPYEFHIKNTTTSDSPGSAPQEFFLGIKNFLECQQAPLKRKDLSFMSLCQRPIDRIVKYKLFVKEMKNAFVELNKDTTTLEKAFEMISQQLSKIDESRISMLENGQLNSLVNFAGAEIDPKYRELKFGANFFGNPVAIGFASAIFLRNSKPEMIHSPIILYKGHLVILEYNQVISRHSPGKYKPKFVLPLSNTSMVKEFRYGLSVNLSTNIKLQFRSSSNQYQVILCFLSTSEVDFWKVKFDLLINVTHQGSCEYKSERDHLFCLVPRNTTPCWKDEYDDPQNTLHYTASQLSIQVKFRFDLYLKSKLHIKYDELRPGPKYTVMLWLIDVYNNERHFKQIASKEIPFYACNRAIHD</sequence>
<proteinExistence type="predicted"/>
<evidence type="ECO:0000313" key="3">
    <source>
        <dbReference type="EMBL" id="KAG5419178.1"/>
    </source>
</evidence>
<dbReference type="RefSeq" id="XP_067548294.1">
    <property type="nucleotide sequence ID" value="XM_067691856.1"/>
</dbReference>
<dbReference type="AlphaFoldDB" id="A0A8H7ZHJ2"/>
<dbReference type="InterPro" id="IPR035899">
    <property type="entry name" value="DBL_dom_sf"/>
</dbReference>
<dbReference type="OrthoDB" id="8059989at2759"/>
<dbReference type="SUPFAM" id="SSF48065">
    <property type="entry name" value="DBL homology domain (DH-domain)"/>
    <property type="match status" value="1"/>
</dbReference>
<feature type="region of interest" description="Disordered" evidence="1">
    <location>
        <begin position="27"/>
        <end position="87"/>
    </location>
</feature>
<feature type="compositionally biased region" description="Polar residues" evidence="1">
    <location>
        <begin position="64"/>
        <end position="76"/>
    </location>
</feature>
<accession>A0A8H7ZHJ2</accession>
<dbReference type="InterPro" id="IPR051092">
    <property type="entry name" value="FYVE_RhoGEF_PH"/>
</dbReference>
<reference evidence="3 4" key="1">
    <citation type="submission" date="2020-12" db="EMBL/GenBank/DDBJ databases">
        <title>Effect of drift, selection, and recombination on the evolution of hybrid genomes in Candida yeast pathogens.</title>
        <authorList>
            <person name="Mixao V."/>
            <person name="Ksiezopolska E."/>
            <person name="Saus E."/>
            <person name="Boekhout T."/>
            <person name="Gacser A."/>
            <person name="Gabaldon T."/>
        </authorList>
    </citation>
    <scope>NUCLEOTIDE SEQUENCE [LARGE SCALE GENOMIC DNA]</scope>
    <source>
        <strain evidence="3 4">BP57</strain>
    </source>
</reference>
<keyword evidence="4" id="KW-1185">Reference proteome</keyword>
<dbReference type="PROSITE" id="PS50010">
    <property type="entry name" value="DH_2"/>
    <property type="match status" value="1"/>
</dbReference>
<organism evidence="3 4">
    <name type="scientific">Candida metapsilosis</name>
    <dbReference type="NCBI Taxonomy" id="273372"/>
    <lineage>
        <taxon>Eukaryota</taxon>
        <taxon>Fungi</taxon>
        <taxon>Dikarya</taxon>
        <taxon>Ascomycota</taxon>
        <taxon>Saccharomycotina</taxon>
        <taxon>Pichiomycetes</taxon>
        <taxon>Debaryomycetaceae</taxon>
        <taxon>Candida/Lodderomyces clade</taxon>
        <taxon>Candida</taxon>
    </lineage>
</organism>
<evidence type="ECO:0000259" key="2">
    <source>
        <dbReference type="PROSITE" id="PS50010"/>
    </source>
</evidence>
<comment type="caution">
    <text evidence="3">The sequence shown here is derived from an EMBL/GenBank/DDBJ whole genome shotgun (WGS) entry which is preliminary data.</text>
</comment>
<dbReference type="Gene3D" id="1.20.900.10">
    <property type="entry name" value="Dbl homology (DH) domain"/>
    <property type="match status" value="1"/>
</dbReference>
<dbReference type="GO" id="GO:0005737">
    <property type="term" value="C:cytoplasm"/>
    <property type="evidence" value="ECO:0007669"/>
    <property type="project" value="TreeGrafter"/>
</dbReference>
<evidence type="ECO:0000256" key="1">
    <source>
        <dbReference type="SAM" id="MobiDB-lite"/>
    </source>
</evidence>
<dbReference type="GeneID" id="93651574"/>
<feature type="domain" description="DH" evidence="2">
    <location>
        <begin position="91"/>
        <end position="291"/>
    </location>
</feature>
<dbReference type="GO" id="GO:0005085">
    <property type="term" value="F:guanyl-nucleotide exchange factor activity"/>
    <property type="evidence" value="ECO:0007669"/>
    <property type="project" value="InterPro"/>
</dbReference>
<name>A0A8H7ZHJ2_9ASCO</name>
<dbReference type="Proteomes" id="UP000669133">
    <property type="component" value="Unassembled WGS sequence"/>
</dbReference>
<evidence type="ECO:0000313" key="4">
    <source>
        <dbReference type="Proteomes" id="UP000669133"/>
    </source>
</evidence>